<dbReference type="SUPFAM" id="SSF55961">
    <property type="entry name" value="Bet v1-like"/>
    <property type="match status" value="1"/>
</dbReference>
<organism evidence="1 2">
    <name type="scientific">Thioclava kandeliae</name>
    <dbReference type="NCBI Taxonomy" id="3070818"/>
    <lineage>
        <taxon>Bacteria</taxon>
        <taxon>Pseudomonadati</taxon>
        <taxon>Pseudomonadota</taxon>
        <taxon>Alphaproteobacteria</taxon>
        <taxon>Rhodobacterales</taxon>
        <taxon>Paracoccaceae</taxon>
        <taxon>Thioclava</taxon>
    </lineage>
</organism>
<accession>A0ABV1SCT2</accession>
<sequence length="157" mass="17686">MKFSTREDMPVPVEFVFDELSRFDAIEEVARERGVKLHRTDQLEGAGKGASWEIAFRLRGKMRKLTAEVTRFERPEAVGLSGESSSFLIETVILLTALSRTRTRLQVGLDIRPRTLGARLMLQSAKLGRSSLDRKFADRISKQAKEISARYEASGQA</sequence>
<dbReference type="EMBL" id="JAYWLC010000002">
    <property type="protein sequence ID" value="MER5170727.1"/>
    <property type="molecule type" value="Genomic_DNA"/>
</dbReference>
<name>A0ABV1SCT2_9RHOB</name>
<reference evidence="1 2" key="1">
    <citation type="submission" date="2024-06" db="EMBL/GenBank/DDBJ databases">
        <title>Thioclava kandeliae sp. nov. from a rhizosphere soil sample of Kandelia candel in a mangrove.</title>
        <authorList>
            <person name="Mu T."/>
        </authorList>
    </citation>
    <scope>NUCLEOTIDE SEQUENCE [LARGE SCALE GENOMIC DNA]</scope>
    <source>
        <strain evidence="1 2">CPCC 100088</strain>
    </source>
</reference>
<gene>
    <name evidence="1" type="ORF">VSX56_02980</name>
</gene>
<dbReference type="InterPro" id="IPR023393">
    <property type="entry name" value="START-like_dom_sf"/>
</dbReference>
<protein>
    <submittedName>
        <fullName evidence="1">SRPBCC family protein</fullName>
    </submittedName>
</protein>
<evidence type="ECO:0000313" key="1">
    <source>
        <dbReference type="EMBL" id="MER5170727.1"/>
    </source>
</evidence>
<dbReference type="Proteomes" id="UP001438953">
    <property type="component" value="Unassembled WGS sequence"/>
</dbReference>
<evidence type="ECO:0000313" key="2">
    <source>
        <dbReference type="Proteomes" id="UP001438953"/>
    </source>
</evidence>
<comment type="caution">
    <text evidence="1">The sequence shown here is derived from an EMBL/GenBank/DDBJ whole genome shotgun (WGS) entry which is preliminary data.</text>
</comment>
<keyword evidence="2" id="KW-1185">Reference proteome</keyword>
<dbReference type="Gene3D" id="3.30.530.20">
    <property type="match status" value="1"/>
</dbReference>
<proteinExistence type="predicted"/>
<dbReference type="RefSeq" id="WP_350934745.1">
    <property type="nucleotide sequence ID" value="NZ_JAYWLC010000002.1"/>
</dbReference>